<sequence>MKLINVTNSHRQMVNKQLESTDAHLVKVYSAGNTTAIYSEAEQHVEILILNQKRSIRKAEANEILKFFLKRIPKELIQKEKIEIIELKGITEISIPLAGNLVRT</sequence>
<dbReference type="Gene3D" id="3.40.1720.10">
    <property type="entry name" value="Streptococcus thermophilus LMG 18311 protein like"/>
    <property type="match status" value="1"/>
</dbReference>
<evidence type="ECO:0000313" key="3">
    <source>
        <dbReference type="Proteomes" id="UP000195141"/>
    </source>
</evidence>
<dbReference type="OrthoDB" id="2308827at2"/>
<evidence type="ECO:0000313" key="1">
    <source>
        <dbReference type="EMBL" id="OTP15728.1"/>
    </source>
</evidence>
<keyword evidence="3" id="KW-1185">Reference proteome</keyword>
<dbReference type="Proteomes" id="UP000195141">
    <property type="component" value="Chromosome"/>
</dbReference>
<dbReference type="RefSeq" id="WP_086349408.1">
    <property type="nucleotide sequence ID" value="NZ_CP147247.1"/>
</dbReference>
<evidence type="ECO:0000313" key="2">
    <source>
        <dbReference type="EMBL" id="WYJ92043.1"/>
    </source>
</evidence>
<organism evidence="1">
    <name type="scientific">Candidatus Enterococcus clewellii</name>
    <dbReference type="NCBI Taxonomy" id="1834193"/>
    <lineage>
        <taxon>Bacteria</taxon>
        <taxon>Bacillati</taxon>
        <taxon>Bacillota</taxon>
        <taxon>Bacilli</taxon>
        <taxon>Lactobacillales</taxon>
        <taxon>Enterococcaceae</taxon>
        <taxon>Enterococcus</taxon>
    </lineage>
</organism>
<dbReference type="InterPro" id="IPR014959">
    <property type="entry name" value="DUF1827"/>
</dbReference>
<proteinExistence type="predicted"/>
<dbReference type="Pfam" id="PF08860">
    <property type="entry name" value="DUF1827"/>
    <property type="match status" value="1"/>
</dbReference>
<name>A0A242K5Y5_9ENTE</name>
<dbReference type="EMBL" id="CP147247">
    <property type="protein sequence ID" value="WYJ92043.1"/>
    <property type="molecule type" value="Genomic_DNA"/>
</dbReference>
<reference evidence="1" key="1">
    <citation type="submission" date="2017-05" db="EMBL/GenBank/DDBJ databases">
        <title>The Genome Sequence of Enterococcus sp. 9E7_DIV0242.</title>
        <authorList>
            <consortium name="The Broad Institute Genomics Platform"/>
            <consortium name="The Broad Institute Genomic Center for Infectious Diseases"/>
            <person name="Earl A."/>
            <person name="Manson A."/>
            <person name="Schwartman J."/>
            <person name="Gilmore M."/>
            <person name="Abouelleil A."/>
            <person name="Cao P."/>
            <person name="Chapman S."/>
            <person name="Cusick C."/>
            <person name="Shea T."/>
            <person name="Young S."/>
            <person name="Neafsey D."/>
            <person name="Nusbaum C."/>
            <person name="Birren B."/>
        </authorList>
    </citation>
    <scope>NUCLEOTIDE SEQUENCE [LARGE SCALE GENOMIC DNA]</scope>
    <source>
        <strain evidence="1">9E7_DIV0242</strain>
    </source>
</reference>
<dbReference type="AlphaFoldDB" id="A0A242K5Y5"/>
<dbReference type="InterPro" id="IPR038226">
    <property type="entry name" value="LMG18311-like_sf"/>
</dbReference>
<accession>A0A242K5Y5</accession>
<dbReference type="EMBL" id="NGMM01000003">
    <property type="protein sequence ID" value="OTP15728.1"/>
    <property type="molecule type" value="Genomic_DNA"/>
</dbReference>
<reference evidence="2" key="3">
    <citation type="submission" date="2024-03" db="EMBL/GenBank/DDBJ databases">
        <title>The Genome Sequence of Enterococcus sp. DIV0242b.</title>
        <authorList>
            <consortium name="The Broad Institute Genomics Platform"/>
            <consortium name="The Broad Institute Microbial Omics Core"/>
            <consortium name="The Broad Institute Genomic Center for Infectious Diseases"/>
            <person name="Earl A."/>
            <person name="Manson A."/>
            <person name="Gilmore M."/>
            <person name="Schwartman J."/>
            <person name="Shea T."/>
            <person name="Abouelleil A."/>
            <person name="Cao P."/>
            <person name="Chapman S."/>
            <person name="Cusick C."/>
            <person name="Young S."/>
            <person name="Neafsey D."/>
            <person name="Nusbaum C."/>
            <person name="Birren B."/>
        </authorList>
    </citation>
    <scope>NUCLEOTIDE SEQUENCE</scope>
    <source>
        <strain evidence="2">9E7_DIV0242</strain>
    </source>
</reference>
<gene>
    <name evidence="1" type="ORF">A5888_001942</name>
    <name evidence="2" type="ORF">A5888_003816</name>
</gene>
<protein>
    <submittedName>
        <fullName evidence="1">Uncharacterized protein</fullName>
    </submittedName>
</protein>
<reference evidence="2" key="2">
    <citation type="submission" date="2017-05" db="EMBL/GenBank/DDBJ databases">
        <authorList>
            <consortium name="The Broad Institute Genomics Platform"/>
            <consortium name="The Broad Institute Genomic Center for Infectious Diseases"/>
            <person name="Earl A."/>
            <person name="Manson A."/>
            <person name="Schwartman J."/>
            <person name="Gilmore M."/>
            <person name="Abouelleil A."/>
            <person name="Cao P."/>
            <person name="Chapman S."/>
            <person name="Cusick C."/>
            <person name="Shea T."/>
            <person name="Young S."/>
            <person name="Neafsey D."/>
            <person name="Nusbaum C."/>
            <person name="Birren B."/>
        </authorList>
    </citation>
    <scope>NUCLEOTIDE SEQUENCE</scope>
    <source>
        <strain evidence="2">9E7_DIV0242</strain>
    </source>
</reference>